<comment type="similarity">
    <text evidence="2">Belongs to the 5'-nucleotidase family.</text>
</comment>
<feature type="chain" id="PRO_5015796129" evidence="2">
    <location>
        <begin position="23"/>
        <end position="499"/>
    </location>
</feature>
<dbReference type="SUPFAM" id="SSF55816">
    <property type="entry name" value="5'-nucleotidase (syn. UDP-sugar hydrolase), C-terminal domain"/>
    <property type="match status" value="1"/>
</dbReference>
<keyword evidence="2" id="KW-0547">Nucleotide-binding</keyword>
<dbReference type="GO" id="GO:0016787">
    <property type="term" value="F:hydrolase activity"/>
    <property type="evidence" value="ECO:0007669"/>
    <property type="project" value="UniProtKB-KW"/>
</dbReference>
<dbReference type="InterPro" id="IPR036907">
    <property type="entry name" value="5'-Nucleotdase_C_sf"/>
</dbReference>
<protein>
    <submittedName>
        <fullName evidence="5">Bifunctional metallophosphatase/5'-nucleotidase</fullName>
    </submittedName>
</protein>
<dbReference type="Pfam" id="PF02872">
    <property type="entry name" value="5_nucleotid_C"/>
    <property type="match status" value="1"/>
</dbReference>
<dbReference type="InterPro" id="IPR006179">
    <property type="entry name" value="5_nucleotidase/apyrase"/>
</dbReference>
<sequence length="499" mass="53305">MRRTLLTAALLGIAAFTTPAWAETVKLTFLLTNDIYNVEDAERGGFARLNAVVKAERAKGGNVIYAHAGDLISPSLLSGLDQGAHTIALTNLVPPDIFTPGNHEFDFGEKVFRERMNEAKFPLFAANLRTKDGEPLPGFRDTEMRDFGGLKVGFVGLTADDSPVKSSPGDNLVFAPTFETALAQAKLLKSQGADLIVAVAHAKREVDLKLYQSGAFDLILSGDDHDLALFFDGNTVLAESMTEANYVTAIDVTVDVSDKDGKRRVTWWPDFRVIDTATVTPDPGTQAQVDAYRKELDADLNVAIGMTTEPLDSRKATLRTQEAAIGNLVADALRAQTGADVAIINGGGLRGNKQYPAGAQLSRRDILTEMPFGNRTVKLSVTGDMIRAALENGVSDVSNAAGRFPQVSGLSFTADLMRPVGQRVDNIMIGGKPLDPAAGYTLATNDYMAAGGDGYVALEAGKPLLGVRDGKLMANDVMAYIAAQKTVAPKVEGRIGLRM</sequence>
<evidence type="ECO:0000256" key="2">
    <source>
        <dbReference type="RuleBase" id="RU362119"/>
    </source>
</evidence>
<accession>A0A2W2C7F8</accession>
<keyword evidence="2" id="KW-0378">Hydrolase</keyword>
<evidence type="ECO:0000313" key="6">
    <source>
        <dbReference type="Proteomes" id="UP000248795"/>
    </source>
</evidence>
<feature type="domain" description="Calcineurin-like phosphoesterase" evidence="3">
    <location>
        <begin position="28"/>
        <end position="226"/>
    </location>
</feature>
<gene>
    <name evidence="5" type="ORF">DK847_15145</name>
</gene>
<feature type="signal peptide" evidence="2">
    <location>
        <begin position="1"/>
        <end position="22"/>
    </location>
</feature>
<dbReference type="Gene3D" id="3.60.21.10">
    <property type="match status" value="1"/>
</dbReference>
<name>A0A2W2C7F8_9HYPH</name>
<dbReference type="InterPro" id="IPR008334">
    <property type="entry name" value="5'-Nucleotdase_C"/>
</dbReference>
<dbReference type="InterPro" id="IPR029052">
    <property type="entry name" value="Metallo-depent_PP-like"/>
</dbReference>
<keyword evidence="1 2" id="KW-0732">Signal</keyword>
<dbReference type="EMBL" id="QKVK01000007">
    <property type="protein sequence ID" value="PZF76123.1"/>
    <property type="molecule type" value="Genomic_DNA"/>
</dbReference>
<keyword evidence="6" id="KW-1185">Reference proteome</keyword>
<organism evidence="5 6">
    <name type="scientific">Aestuariivirga litoralis</name>
    <dbReference type="NCBI Taxonomy" id="2650924"/>
    <lineage>
        <taxon>Bacteria</taxon>
        <taxon>Pseudomonadati</taxon>
        <taxon>Pseudomonadota</taxon>
        <taxon>Alphaproteobacteria</taxon>
        <taxon>Hyphomicrobiales</taxon>
        <taxon>Aestuariivirgaceae</taxon>
        <taxon>Aestuariivirga</taxon>
    </lineage>
</organism>
<evidence type="ECO:0000313" key="5">
    <source>
        <dbReference type="EMBL" id="PZF76123.1"/>
    </source>
</evidence>
<dbReference type="GO" id="GO:0009166">
    <property type="term" value="P:nucleotide catabolic process"/>
    <property type="evidence" value="ECO:0007669"/>
    <property type="project" value="InterPro"/>
</dbReference>
<feature type="domain" description="5'-Nucleotidase C-terminal" evidence="4">
    <location>
        <begin position="304"/>
        <end position="458"/>
    </location>
</feature>
<proteinExistence type="inferred from homology"/>
<evidence type="ECO:0000256" key="1">
    <source>
        <dbReference type="ARBA" id="ARBA00022729"/>
    </source>
</evidence>
<comment type="caution">
    <text evidence="5">The sequence shown here is derived from an EMBL/GenBank/DDBJ whole genome shotgun (WGS) entry which is preliminary data.</text>
</comment>
<dbReference type="SUPFAM" id="SSF56300">
    <property type="entry name" value="Metallo-dependent phosphatases"/>
    <property type="match status" value="1"/>
</dbReference>
<dbReference type="GO" id="GO:0000166">
    <property type="term" value="F:nucleotide binding"/>
    <property type="evidence" value="ECO:0007669"/>
    <property type="project" value="UniProtKB-KW"/>
</dbReference>
<dbReference type="Gene3D" id="3.90.780.10">
    <property type="entry name" value="5'-Nucleotidase, C-terminal domain"/>
    <property type="match status" value="1"/>
</dbReference>
<dbReference type="Proteomes" id="UP000248795">
    <property type="component" value="Unassembled WGS sequence"/>
</dbReference>
<reference evidence="6" key="1">
    <citation type="submission" date="2018-06" db="EMBL/GenBank/DDBJ databases">
        <title>Aestuariibacter litoralis strain KCTC 52945T.</title>
        <authorList>
            <person name="Li X."/>
            <person name="Salam N."/>
            <person name="Li J.-L."/>
            <person name="Chen Y.-M."/>
            <person name="Yang Z.-W."/>
            <person name="Zhang L.-Y."/>
            <person name="Han M.-X."/>
            <person name="Xiao M."/>
            <person name="Li W.-J."/>
        </authorList>
    </citation>
    <scope>NUCLEOTIDE SEQUENCE [LARGE SCALE GENOMIC DNA]</scope>
    <source>
        <strain evidence="6">KCTC 52945</strain>
    </source>
</reference>
<dbReference type="PANTHER" id="PTHR11575">
    <property type="entry name" value="5'-NUCLEOTIDASE-RELATED"/>
    <property type="match status" value="1"/>
</dbReference>
<evidence type="ECO:0000259" key="3">
    <source>
        <dbReference type="Pfam" id="PF00149"/>
    </source>
</evidence>
<dbReference type="Pfam" id="PF00149">
    <property type="entry name" value="Metallophos"/>
    <property type="match status" value="1"/>
</dbReference>
<evidence type="ECO:0000259" key="4">
    <source>
        <dbReference type="Pfam" id="PF02872"/>
    </source>
</evidence>
<dbReference type="PRINTS" id="PR01607">
    <property type="entry name" value="APYRASEFAMLY"/>
</dbReference>
<dbReference type="PANTHER" id="PTHR11575:SF24">
    <property type="entry name" value="5'-NUCLEOTIDASE"/>
    <property type="match status" value="1"/>
</dbReference>
<dbReference type="InterPro" id="IPR004843">
    <property type="entry name" value="Calcineurin-like_PHP"/>
</dbReference>
<dbReference type="AlphaFoldDB" id="A0A2W2C7F8"/>